<comment type="caution">
    <text evidence="11">The sequence shown here is derived from an EMBL/GenBank/DDBJ whole genome shotgun (WGS) entry which is preliminary data.</text>
</comment>
<evidence type="ECO:0000256" key="9">
    <source>
        <dbReference type="SAM" id="Phobius"/>
    </source>
</evidence>
<dbReference type="InterPro" id="IPR029787">
    <property type="entry name" value="Nucleotide_cyclase"/>
</dbReference>
<evidence type="ECO:0000259" key="10">
    <source>
        <dbReference type="PROSITE" id="PS50125"/>
    </source>
</evidence>
<comment type="subcellular location">
    <subcellularLocation>
        <location evidence="1">Membrane</location>
    </subcellularLocation>
</comment>
<evidence type="ECO:0000256" key="5">
    <source>
        <dbReference type="ARBA" id="ARBA00023136"/>
    </source>
</evidence>
<dbReference type="PROSITE" id="PS00452">
    <property type="entry name" value="GUANYLATE_CYCLASE_1"/>
    <property type="match status" value="1"/>
</dbReference>
<keyword evidence="12" id="KW-1185">Reference proteome</keyword>
<feature type="transmembrane region" description="Helical" evidence="9">
    <location>
        <begin position="94"/>
        <end position="111"/>
    </location>
</feature>
<evidence type="ECO:0000256" key="8">
    <source>
        <dbReference type="SAM" id="MobiDB-lite"/>
    </source>
</evidence>
<keyword evidence="4 9" id="KW-1133">Transmembrane helix</keyword>
<evidence type="ECO:0000256" key="6">
    <source>
        <dbReference type="ARBA" id="ARBA00023239"/>
    </source>
</evidence>
<protein>
    <recommendedName>
        <fullName evidence="10">Guanylate cyclase domain-containing protein</fullName>
    </recommendedName>
</protein>
<feature type="transmembrane region" description="Helical" evidence="9">
    <location>
        <begin position="191"/>
        <end position="210"/>
    </location>
</feature>
<dbReference type="SMART" id="SM00044">
    <property type="entry name" value="CYCc"/>
    <property type="match status" value="1"/>
</dbReference>
<dbReference type="Gene3D" id="3.30.70.1230">
    <property type="entry name" value="Nucleotide cyclase"/>
    <property type="match status" value="1"/>
</dbReference>
<sequence length="721" mass="79584">MTQLLQFLSVNRNLGVKAVANRHHLWYTFALIVKIGLFIQGTKLTIRGGTIFSWSGAYAFITLFGSLKAAVLWYLTLANLIQHDNHDDWKLMDVAFLIPINNVLGALAMPALQTSKNWTGFCAVLMLLGTLVAQIPPAHLLFQWTMNIPIIMSMDYAEACVLLNNELSASGSPLPACLSANHVLSYLYHTGFQMLALSLLTTMLTSIMLIKYKKRMAGELLDKTAHSQRLISVYSDSKAPLVSIGWKIFSRLGMDELLLKFNVLCEEAADKIPGNLVMWLLCMPIALYYFVSTLVLRHYDNQSFSKAHISHEEFLLVMAIFYLIGRDTCNTDIDSIMLDIKSRLKTSLVILTDVLPFHVVADLLRATSTGLSEVGSLEADTLLPQSSEDAGPFSEVKEITGYMGLPPVTTPRKSYQLMSEGSLDFQTANIMNTTSTHQGFKLSPQGSVSYGGIEEPLSLQRKTSKQSSHMSTVDLSDLMKITPRRNSISSKGLSPRHPPSSSTARGSPRLVAEKHECLTIFFSDIVGFSSWAHSVTPHKVMDTLNKLYTRLDDILINEMPRLYKVETIGDAYMVAANLVVEDSQHAASMVRFAIRAQEEAGKVLRPDVDDGSNIQLRIGIHSGPAMSGIIGKIRRRFCLFGDTINMASRTETSCPPGQVQLTVTTYQLAVEHLSGAMDPELVLRGPVAVKGSSEPINMYLAQPRDLGDAFFADLNMSTSSI</sequence>
<dbReference type="GO" id="GO:0004016">
    <property type="term" value="F:adenylate cyclase activity"/>
    <property type="evidence" value="ECO:0007669"/>
    <property type="project" value="TreeGrafter"/>
</dbReference>
<evidence type="ECO:0000256" key="1">
    <source>
        <dbReference type="ARBA" id="ARBA00004370"/>
    </source>
</evidence>
<dbReference type="GO" id="GO:0007168">
    <property type="term" value="P:receptor guanylyl cyclase signaling pathway"/>
    <property type="evidence" value="ECO:0007669"/>
    <property type="project" value="TreeGrafter"/>
</dbReference>
<evidence type="ECO:0000256" key="7">
    <source>
        <dbReference type="RuleBase" id="RU000405"/>
    </source>
</evidence>
<dbReference type="EMBL" id="BEGY01000064">
    <property type="protein sequence ID" value="GAX81331.1"/>
    <property type="molecule type" value="Genomic_DNA"/>
</dbReference>
<feature type="transmembrane region" description="Helical" evidence="9">
    <location>
        <begin position="51"/>
        <end position="74"/>
    </location>
</feature>
<evidence type="ECO:0000256" key="4">
    <source>
        <dbReference type="ARBA" id="ARBA00022989"/>
    </source>
</evidence>
<evidence type="ECO:0000313" key="11">
    <source>
        <dbReference type="EMBL" id="GAX81331.1"/>
    </source>
</evidence>
<dbReference type="InterPro" id="IPR018297">
    <property type="entry name" value="A/G_cyclase_CS"/>
</dbReference>
<dbReference type="InterPro" id="IPR001054">
    <property type="entry name" value="A/G_cyclase"/>
</dbReference>
<dbReference type="Pfam" id="PF00211">
    <property type="entry name" value="Guanylate_cyc"/>
    <property type="match status" value="1"/>
</dbReference>
<dbReference type="GO" id="GO:0004383">
    <property type="term" value="F:guanylate cyclase activity"/>
    <property type="evidence" value="ECO:0007669"/>
    <property type="project" value="TreeGrafter"/>
</dbReference>
<dbReference type="SUPFAM" id="SSF55073">
    <property type="entry name" value="Nucleotide cyclase"/>
    <property type="match status" value="1"/>
</dbReference>
<keyword evidence="5 9" id="KW-0472">Membrane</keyword>
<organism evidence="11 12">
    <name type="scientific">Chlamydomonas eustigma</name>
    <dbReference type="NCBI Taxonomy" id="1157962"/>
    <lineage>
        <taxon>Eukaryota</taxon>
        <taxon>Viridiplantae</taxon>
        <taxon>Chlorophyta</taxon>
        <taxon>core chlorophytes</taxon>
        <taxon>Chlorophyceae</taxon>
        <taxon>CS clade</taxon>
        <taxon>Chlamydomonadales</taxon>
        <taxon>Chlamydomonadaceae</taxon>
        <taxon>Chlamydomonas</taxon>
    </lineage>
</organism>
<feature type="region of interest" description="Disordered" evidence="8">
    <location>
        <begin position="484"/>
        <end position="508"/>
    </location>
</feature>
<keyword evidence="3" id="KW-0547">Nucleotide-binding</keyword>
<dbReference type="AlphaFoldDB" id="A0A250XE54"/>
<keyword evidence="2 9" id="KW-0812">Transmembrane</keyword>
<dbReference type="InterPro" id="IPR050401">
    <property type="entry name" value="Cyclic_nucleotide_synthase"/>
</dbReference>
<evidence type="ECO:0000256" key="2">
    <source>
        <dbReference type="ARBA" id="ARBA00022692"/>
    </source>
</evidence>
<evidence type="ECO:0000256" key="3">
    <source>
        <dbReference type="ARBA" id="ARBA00022741"/>
    </source>
</evidence>
<feature type="transmembrane region" description="Helical" evidence="9">
    <location>
        <begin position="118"/>
        <end position="136"/>
    </location>
</feature>
<evidence type="ECO:0000313" key="12">
    <source>
        <dbReference type="Proteomes" id="UP000232323"/>
    </source>
</evidence>
<dbReference type="PANTHER" id="PTHR11920">
    <property type="entry name" value="GUANYLYL CYCLASE"/>
    <property type="match status" value="1"/>
</dbReference>
<dbReference type="GO" id="GO:0000166">
    <property type="term" value="F:nucleotide binding"/>
    <property type="evidence" value="ECO:0007669"/>
    <property type="project" value="UniProtKB-KW"/>
</dbReference>
<dbReference type="CDD" id="cd07302">
    <property type="entry name" value="CHD"/>
    <property type="match status" value="1"/>
</dbReference>
<dbReference type="Proteomes" id="UP000232323">
    <property type="component" value="Unassembled WGS sequence"/>
</dbReference>
<feature type="transmembrane region" description="Helical" evidence="9">
    <location>
        <begin position="23"/>
        <end position="39"/>
    </location>
</feature>
<dbReference type="GO" id="GO:0005886">
    <property type="term" value="C:plasma membrane"/>
    <property type="evidence" value="ECO:0007669"/>
    <property type="project" value="TreeGrafter"/>
</dbReference>
<reference evidence="11 12" key="1">
    <citation type="submission" date="2017-08" db="EMBL/GenBank/DDBJ databases">
        <title>Acidophilic green algal genome provides insights into adaptation to an acidic environment.</title>
        <authorList>
            <person name="Hirooka S."/>
            <person name="Hirose Y."/>
            <person name="Kanesaki Y."/>
            <person name="Higuchi S."/>
            <person name="Fujiwara T."/>
            <person name="Onuma R."/>
            <person name="Era A."/>
            <person name="Ohbayashi R."/>
            <person name="Uzuka A."/>
            <person name="Nozaki H."/>
            <person name="Yoshikawa H."/>
            <person name="Miyagishima S.Y."/>
        </authorList>
    </citation>
    <scope>NUCLEOTIDE SEQUENCE [LARGE SCALE GENOMIC DNA]</scope>
    <source>
        <strain evidence="11 12">NIES-2499</strain>
    </source>
</reference>
<dbReference type="PANTHER" id="PTHR11920:SF335">
    <property type="entry name" value="GUANYLATE CYCLASE"/>
    <property type="match status" value="1"/>
</dbReference>
<dbReference type="GO" id="GO:0001653">
    <property type="term" value="F:peptide receptor activity"/>
    <property type="evidence" value="ECO:0007669"/>
    <property type="project" value="TreeGrafter"/>
</dbReference>
<keyword evidence="6 7" id="KW-0456">Lyase</keyword>
<dbReference type="PROSITE" id="PS50125">
    <property type="entry name" value="GUANYLATE_CYCLASE_2"/>
    <property type="match status" value="1"/>
</dbReference>
<dbReference type="GO" id="GO:0035556">
    <property type="term" value="P:intracellular signal transduction"/>
    <property type="evidence" value="ECO:0007669"/>
    <property type="project" value="InterPro"/>
</dbReference>
<feature type="domain" description="Guanylate cyclase" evidence="10">
    <location>
        <begin position="519"/>
        <end position="651"/>
    </location>
</feature>
<feature type="transmembrane region" description="Helical" evidence="9">
    <location>
        <begin position="276"/>
        <end position="296"/>
    </location>
</feature>
<dbReference type="OrthoDB" id="532905at2759"/>
<accession>A0A250XE54</accession>
<proteinExistence type="inferred from homology"/>
<gene>
    <name evidence="11" type="ORF">CEUSTIGMA_g8762.t1</name>
</gene>
<comment type="similarity">
    <text evidence="7">Belongs to the adenylyl cyclase class-4/guanylyl cyclase family.</text>
</comment>
<name>A0A250XE54_9CHLO</name>